<dbReference type="AlphaFoldDB" id="A0AB39J8K7"/>
<organism evidence="2">
    <name type="scientific">Candidatus Nanosynbacter sp. TM7-074</name>
    <dbReference type="NCBI Taxonomy" id="3158573"/>
    <lineage>
        <taxon>Bacteria</taxon>
        <taxon>Candidatus Saccharimonadota</taxon>
        <taxon>Candidatus Saccharimonadia</taxon>
        <taxon>Candidatus Nanosynbacterales</taxon>
        <taxon>Candidatus Nanosynbacteraceae</taxon>
        <taxon>Candidatus Nanosynbacter</taxon>
    </lineage>
</organism>
<evidence type="ECO:0000313" key="2">
    <source>
        <dbReference type="EMBL" id="XDN89107.1"/>
    </source>
</evidence>
<dbReference type="RefSeq" id="WP_369000391.1">
    <property type="nucleotide sequence ID" value="NZ_CP158487.1"/>
</dbReference>
<protein>
    <recommendedName>
        <fullName evidence="3">Conjugal transfer protein TrbC</fullName>
    </recommendedName>
</protein>
<gene>
    <name evidence="2" type="ORF">TM074_00090</name>
</gene>
<feature type="transmembrane region" description="Helical" evidence="1">
    <location>
        <begin position="101"/>
        <end position="123"/>
    </location>
</feature>
<keyword evidence="1" id="KW-1133">Transmembrane helix</keyword>
<feature type="transmembrane region" description="Helical" evidence="1">
    <location>
        <begin position="60"/>
        <end position="80"/>
    </location>
</feature>
<sequence>MTKRNIIISIFIATVIAGSVFIPKVALAAGSCGGAETSVISCDGTGSTAIINIIKQVIKILTAGVGVAAFGAVVYGAFLYTTSEGSPDKVKKAREVWTNTVIGLLMFAFMVAITNFIIPGGVFN</sequence>
<evidence type="ECO:0008006" key="3">
    <source>
        <dbReference type="Google" id="ProtNLM"/>
    </source>
</evidence>
<keyword evidence="1" id="KW-0812">Transmembrane</keyword>
<dbReference type="EMBL" id="CP158487">
    <property type="protein sequence ID" value="XDN89107.1"/>
    <property type="molecule type" value="Genomic_DNA"/>
</dbReference>
<keyword evidence="1" id="KW-0472">Membrane</keyword>
<accession>A0AB39J8K7</accession>
<name>A0AB39J8K7_9BACT</name>
<dbReference type="Pfam" id="PF18895">
    <property type="entry name" value="T4SS_pilin"/>
    <property type="match status" value="1"/>
</dbReference>
<dbReference type="InterPro" id="IPR043993">
    <property type="entry name" value="T4SS_pilin"/>
</dbReference>
<proteinExistence type="predicted"/>
<reference evidence="2" key="1">
    <citation type="submission" date="2024-06" db="EMBL/GenBank/DDBJ databases">
        <authorList>
            <person name="Atkinson C."/>
            <person name="McLean J."/>
            <person name="Gallagher L."/>
            <person name="Bor B."/>
            <person name="Mougous J."/>
        </authorList>
    </citation>
    <scope>NUCLEOTIDE SEQUENCE</scope>
    <source>
        <strain evidence="2">TM7-074</strain>
    </source>
</reference>
<evidence type="ECO:0000256" key="1">
    <source>
        <dbReference type="SAM" id="Phobius"/>
    </source>
</evidence>